<evidence type="ECO:0000313" key="2">
    <source>
        <dbReference type="EMBL" id="KAF2313121.1"/>
    </source>
</evidence>
<name>A0A6A6MH54_HEVBR</name>
<dbReference type="Pfam" id="PF02519">
    <property type="entry name" value="Auxin_inducible"/>
    <property type="match status" value="1"/>
</dbReference>
<dbReference type="PANTHER" id="PTHR35317">
    <property type="entry name" value="OS04G0629600 PROTEIN"/>
    <property type="match status" value="1"/>
</dbReference>
<dbReference type="EMBL" id="JAAGAX010000005">
    <property type="protein sequence ID" value="KAF2313121.1"/>
    <property type="molecule type" value="Genomic_DNA"/>
</dbReference>
<organism evidence="2 3">
    <name type="scientific">Hevea brasiliensis</name>
    <name type="common">Para rubber tree</name>
    <name type="synonym">Siphonia brasiliensis</name>
    <dbReference type="NCBI Taxonomy" id="3981"/>
    <lineage>
        <taxon>Eukaryota</taxon>
        <taxon>Viridiplantae</taxon>
        <taxon>Streptophyta</taxon>
        <taxon>Embryophyta</taxon>
        <taxon>Tracheophyta</taxon>
        <taxon>Spermatophyta</taxon>
        <taxon>Magnoliopsida</taxon>
        <taxon>eudicotyledons</taxon>
        <taxon>Gunneridae</taxon>
        <taxon>Pentapetalae</taxon>
        <taxon>rosids</taxon>
        <taxon>fabids</taxon>
        <taxon>Malpighiales</taxon>
        <taxon>Euphorbiaceae</taxon>
        <taxon>Crotonoideae</taxon>
        <taxon>Micrandreae</taxon>
        <taxon>Hevea</taxon>
    </lineage>
</organism>
<dbReference type="PANTHER" id="PTHR35317:SF31">
    <property type="entry name" value="DUF4219 DOMAIN-CONTAINING PROTEIN"/>
    <property type="match status" value="1"/>
</dbReference>
<comment type="similarity">
    <text evidence="1">Belongs to the ARG7 family.</text>
</comment>
<dbReference type="AlphaFoldDB" id="A0A6A6MH54"/>
<protein>
    <recommendedName>
        <fullName evidence="4">DUF4219 domain-containing protein</fullName>
    </recommendedName>
</protein>
<comment type="caution">
    <text evidence="2">The sequence shown here is derived from an EMBL/GenBank/DDBJ whole genome shotgun (WGS) entry which is preliminary data.</text>
</comment>
<proteinExistence type="inferred from homology"/>
<dbReference type="Pfam" id="PF14223">
    <property type="entry name" value="Retrotran_gag_2"/>
    <property type="match status" value="1"/>
</dbReference>
<accession>A0A6A6MH54</accession>
<evidence type="ECO:0008006" key="4">
    <source>
        <dbReference type="Google" id="ProtNLM"/>
    </source>
</evidence>
<evidence type="ECO:0000313" key="3">
    <source>
        <dbReference type="Proteomes" id="UP000467840"/>
    </source>
</evidence>
<gene>
    <name evidence="2" type="ORF">GH714_009380</name>
</gene>
<keyword evidence="3" id="KW-1185">Reference proteome</keyword>
<dbReference type="Proteomes" id="UP000467840">
    <property type="component" value="Chromosome 15"/>
</dbReference>
<dbReference type="GO" id="GO:0009733">
    <property type="term" value="P:response to auxin"/>
    <property type="evidence" value="ECO:0007669"/>
    <property type="project" value="InterPro"/>
</dbReference>
<dbReference type="InterPro" id="IPR003676">
    <property type="entry name" value="SAUR_fam"/>
</dbReference>
<sequence>MASSGYSAPTSPAFSGECYAIWAVKMKAYLKAFDLWEVTETGRQPGPLREDPTLAQIKAHSEECAKGFKALSCIHASVSEVIFTRIMACETAKQAWDLRKAEFQGSEQTKQMSILNLRREFERSDNEPTLHIKSDKNAVQLVVSLYVDDMLVIGSEHKFVTEFNRDMQLEFEMSDLGIMKGFRPGRRLVRVFKWIIRSRRKPTTGSLISDHPARSLNPISKILALVRNLRRGALPNSNLGYIRLGQAKPAEVPNGHLAVYVEESIGDKRREVVPVIYFNQPLFVELLKDAERVYGYNHSGGIKIPCGYSEFVKLKIRIAAWDSSHNSSCK</sequence>
<evidence type="ECO:0000256" key="1">
    <source>
        <dbReference type="ARBA" id="ARBA00006974"/>
    </source>
</evidence>
<reference evidence="2 3" key="1">
    <citation type="journal article" date="2020" name="Mol. Plant">
        <title>The Chromosome-Based Rubber Tree Genome Provides New Insights into Spurge Genome Evolution and Rubber Biosynthesis.</title>
        <authorList>
            <person name="Liu J."/>
            <person name="Shi C."/>
            <person name="Shi C.C."/>
            <person name="Li W."/>
            <person name="Zhang Q.J."/>
            <person name="Zhang Y."/>
            <person name="Li K."/>
            <person name="Lu H.F."/>
            <person name="Shi C."/>
            <person name="Zhu S.T."/>
            <person name="Xiao Z.Y."/>
            <person name="Nan H."/>
            <person name="Yue Y."/>
            <person name="Zhu X.G."/>
            <person name="Wu Y."/>
            <person name="Hong X.N."/>
            <person name="Fan G.Y."/>
            <person name="Tong Y."/>
            <person name="Zhang D."/>
            <person name="Mao C.L."/>
            <person name="Liu Y.L."/>
            <person name="Hao S.J."/>
            <person name="Liu W.Q."/>
            <person name="Lv M.Q."/>
            <person name="Zhang H.B."/>
            <person name="Liu Y."/>
            <person name="Hu-Tang G.R."/>
            <person name="Wang J.P."/>
            <person name="Wang J.H."/>
            <person name="Sun Y.H."/>
            <person name="Ni S.B."/>
            <person name="Chen W.B."/>
            <person name="Zhang X.C."/>
            <person name="Jiao Y.N."/>
            <person name="Eichler E.E."/>
            <person name="Li G.H."/>
            <person name="Liu X."/>
            <person name="Gao L.Z."/>
        </authorList>
    </citation>
    <scope>NUCLEOTIDE SEQUENCE [LARGE SCALE GENOMIC DNA]</scope>
    <source>
        <strain evidence="3">cv. GT1</strain>
        <tissue evidence="2">Leaf</tissue>
    </source>
</reference>